<evidence type="ECO:0000313" key="2">
    <source>
        <dbReference type="EMBL" id="RJF93185.1"/>
    </source>
</evidence>
<dbReference type="RefSeq" id="WP_119759463.1">
    <property type="nucleotide sequence ID" value="NZ_QYUM01000002.1"/>
</dbReference>
<proteinExistence type="predicted"/>
<feature type="region of interest" description="Disordered" evidence="1">
    <location>
        <begin position="163"/>
        <end position="191"/>
    </location>
</feature>
<name>A0A418WPM9_9SPHN</name>
<comment type="caution">
    <text evidence="2">The sequence shown here is derived from an EMBL/GenBank/DDBJ whole genome shotgun (WGS) entry which is preliminary data.</text>
</comment>
<dbReference type="Proteomes" id="UP000286100">
    <property type="component" value="Unassembled WGS sequence"/>
</dbReference>
<evidence type="ECO:0000256" key="1">
    <source>
        <dbReference type="SAM" id="MobiDB-lite"/>
    </source>
</evidence>
<gene>
    <name evidence="2" type="ORF">D3876_02150</name>
</gene>
<dbReference type="OrthoDB" id="7282816at2"/>
<dbReference type="EMBL" id="QYUM01000002">
    <property type="protein sequence ID" value="RJF93185.1"/>
    <property type="molecule type" value="Genomic_DNA"/>
</dbReference>
<accession>A0A418WPM9</accession>
<organism evidence="2 3">
    <name type="scientific">Sphingomonas cavernae</name>
    <dbReference type="NCBI Taxonomy" id="2320861"/>
    <lineage>
        <taxon>Bacteria</taxon>
        <taxon>Pseudomonadati</taxon>
        <taxon>Pseudomonadota</taxon>
        <taxon>Alphaproteobacteria</taxon>
        <taxon>Sphingomonadales</taxon>
        <taxon>Sphingomonadaceae</taxon>
        <taxon>Sphingomonas</taxon>
    </lineage>
</organism>
<reference evidence="2 3" key="1">
    <citation type="submission" date="2018-09" db="EMBL/GenBank/DDBJ databases">
        <authorList>
            <person name="Zhu H."/>
        </authorList>
    </citation>
    <scope>NUCLEOTIDE SEQUENCE [LARGE SCALE GENOMIC DNA]</scope>
    <source>
        <strain evidence="2 3">K2R01-6</strain>
    </source>
</reference>
<sequence>MTEPDDENLLLFTPVPLARRHARGWSADVQIAFISAMSRSGVVATAARSVGRTPRGAYALRGRRGAEGFAAAWDQAIALGLEALRDTAIEHYHDPPCVPVIRRGRIIGWRVEQNDYLAIAALSAYRAQKVGIRLPHESRMLYRAQVAEADALLGGPAIWPDPASASESGHAPDPPSAASMGVHRAPSIRGL</sequence>
<evidence type="ECO:0000313" key="3">
    <source>
        <dbReference type="Proteomes" id="UP000286100"/>
    </source>
</evidence>
<keyword evidence="3" id="KW-1185">Reference proteome</keyword>
<dbReference type="AlphaFoldDB" id="A0A418WPM9"/>
<protein>
    <submittedName>
        <fullName evidence="2">Uncharacterized protein</fullName>
    </submittedName>
</protein>